<dbReference type="GO" id="GO:0004527">
    <property type="term" value="F:exonuclease activity"/>
    <property type="evidence" value="ECO:0007669"/>
    <property type="project" value="UniProtKB-KW"/>
</dbReference>
<reference evidence="2 3" key="1">
    <citation type="journal article" date="2015" name="Genome Biol. Evol.">
        <title>The genome of winter moth (Operophtera brumata) provides a genomic perspective on sexual dimorphism and phenology.</title>
        <authorList>
            <person name="Derks M.F."/>
            <person name="Smit S."/>
            <person name="Salis L."/>
            <person name="Schijlen E."/>
            <person name="Bossers A."/>
            <person name="Mateman C."/>
            <person name="Pijl A.S."/>
            <person name="de Ridder D."/>
            <person name="Groenen M.A."/>
            <person name="Visser M.E."/>
            <person name="Megens H.J."/>
        </authorList>
    </citation>
    <scope>NUCLEOTIDE SEQUENCE [LARGE SCALE GENOMIC DNA]</scope>
    <source>
        <strain evidence="2">WM2013NL</strain>
        <tissue evidence="2">Head and thorax</tissue>
    </source>
</reference>
<evidence type="ECO:0000313" key="2">
    <source>
        <dbReference type="EMBL" id="KOB65033.1"/>
    </source>
</evidence>
<dbReference type="AlphaFoldDB" id="A0A0L7KNZ1"/>
<dbReference type="Proteomes" id="UP000037510">
    <property type="component" value="Unassembled WGS sequence"/>
</dbReference>
<name>A0A0L7KNZ1_OPEBR</name>
<sequence length="350" mass="39575">MYCVEPLTKRQKTDESQLKQRLADEDILNEIKKEKSPSPILKNKERSFKKGLRNGSYSILKRLSRFPRTVIGDNVVESKFFTSNCSKTTSEISKTTSDISKTTSDISKTTSDISKPTSDISKTTIDMSETTSERNSILVEESPEKCRNPFRKSEINVITNTSNNEETTEEEEANISIVIEESPVKSRNPFKKSIYSNTSTDYKSNVSENNILIEETLFINSIDNDETICTDLDNDETICTDLDNSQKENSPCNSPLKTSPVLEQSPRRNTFKSVLKNLDKSWSQDSVIENTYPMEMLVTPVDSQPYSQPYSQPTRNHVKKATCRVPGLKKTASLPSNQPTLLSKFGFQKK</sequence>
<feature type="compositionally biased region" description="Polar residues" evidence="1">
    <location>
        <begin position="247"/>
        <end position="257"/>
    </location>
</feature>
<proteinExistence type="predicted"/>
<keyword evidence="2" id="KW-0540">Nuclease</keyword>
<protein>
    <submittedName>
        <fullName evidence="2">Exonuclease</fullName>
    </submittedName>
</protein>
<accession>A0A0L7KNZ1</accession>
<evidence type="ECO:0000256" key="1">
    <source>
        <dbReference type="SAM" id="MobiDB-lite"/>
    </source>
</evidence>
<feature type="region of interest" description="Disordered" evidence="1">
    <location>
        <begin position="242"/>
        <end position="265"/>
    </location>
</feature>
<keyword evidence="2" id="KW-0378">Hydrolase</keyword>
<keyword evidence="3" id="KW-1185">Reference proteome</keyword>
<feature type="compositionally biased region" description="Polar residues" evidence="1">
    <location>
        <begin position="126"/>
        <end position="135"/>
    </location>
</feature>
<organism evidence="2 3">
    <name type="scientific">Operophtera brumata</name>
    <name type="common">Winter moth</name>
    <name type="synonym">Phalaena brumata</name>
    <dbReference type="NCBI Taxonomy" id="104452"/>
    <lineage>
        <taxon>Eukaryota</taxon>
        <taxon>Metazoa</taxon>
        <taxon>Ecdysozoa</taxon>
        <taxon>Arthropoda</taxon>
        <taxon>Hexapoda</taxon>
        <taxon>Insecta</taxon>
        <taxon>Pterygota</taxon>
        <taxon>Neoptera</taxon>
        <taxon>Endopterygota</taxon>
        <taxon>Lepidoptera</taxon>
        <taxon>Glossata</taxon>
        <taxon>Ditrysia</taxon>
        <taxon>Geometroidea</taxon>
        <taxon>Geometridae</taxon>
        <taxon>Larentiinae</taxon>
        <taxon>Operophtera</taxon>
    </lineage>
</organism>
<keyword evidence="2" id="KW-0269">Exonuclease</keyword>
<evidence type="ECO:0000313" key="3">
    <source>
        <dbReference type="Proteomes" id="UP000037510"/>
    </source>
</evidence>
<feature type="region of interest" description="Disordered" evidence="1">
    <location>
        <begin position="329"/>
        <end position="350"/>
    </location>
</feature>
<comment type="caution">
    <text evidence="2">The sequence shown here is derived from an EMBL/GenBank/DDBJ whole genome shotgun (WGS) entry which is preliminary data.</text>
</comment>
<gene>
    <name evidence="2" type="ORF">OBRU01_23331</name>
</gene>
<dbReference type="EMBL" id="JTDY01007674">
    <property type="protein sequence ID" value="KOB65033.1"/>
    <property type="molecule type" value="Genomic_DNA"/>
</dbReference>
<feature type="region of interest" description="Disordered" evidence="1">
    <location>
        <begin position="126"/>
        <end position="145"/>
    </location>
</feature>